<dbReference type="Gene3D" id="3.40.605.10">
    <property type="entry name" value="Aldehyde Dehydrogenase, Chain A, domain 1"/>
    <property type="match status" value="1"/>
</dbReference>
<dbReference type="InterPro" id="IPR016161">
    <property type="entry name" value="Ald_DH/histidinol_DH"/>
</dbReference>
<dbReference type="eggNOG" id="KOG2450">
    <property type="taxonomic scope" value="Eukaryota"/>
</dbReference>
<dbReference type="SUPFAM" id="SSF53720">
    <property type="entry name" value="ALDH-like"/>
    <property type="match status" value="1"/>
</dbReference>
<feature type="domain" description="Aldehyde dehydrogenase" evidence="6">
    <location>
        <begin position="21"/>
        <end position="476"/>
    </location>
</feature>
<comment type="similarity">
    <text evidence="1 5">Belongs to the aldehyde dehydrogenase family.</text>
</comment>
<evidence type="ECO:0000256" key="1">
    <source>
        <dbReference type="ARBA" id="ARBA00009986"/>
    </source>
</evidence>
<name>S8FCR0_FOMSC</name>
<dbReference type="InterPro" id="IPR016162">
    <property type="entry name" value="Ald_DH_N"/>
</dbReference>
<dbReference type="Pfam" id="PF00171">
    <property type="entry name" value="Aldedh"/>
    <property type="match status" value="1"/>
</dbReference>
<reference evidence="7 8" key="1">
    <citation type="journal article" date="2012" name="Science">
        <title>The Paleozoic origin of enzymatic lignin decomposition reconstructed from 31 fungal genomes.</title>
        <authorList>
            <person name="Floudas D."/>
            <person name="Binder M."/>
            <person name="Riley R."/>
            <person name="Barry K."/>
            <person name="Blanchette R.A."/>
            <person name="Henrissat B."/>
            <person name="Martinez A.T."/>
            <person name="Otillar R."/>
            <person name="Spatafora J.W."/>
            <person name="Yadav J.S."/>
            <person name="Aerts A."/>
            <person name="Benoit I."/>
            <person name="Boyd A."/>
            <person name="Carlson A."/>
            <person name="Copeland A."/>
            <person name="Coutinho P.M."/>
            <person name="de Vries R.P."/>
            <person name="Ferreira P."/>
            <person name="Findley K."/>
            <person name="Foster B."/>
            <person name="Gaskell J."/>
            <person name="Glotzer D."/>
            <person name="Gorecki P."/>
            <person name="Heitman J."/>
            <person name="Hesse C."/>
            <person name="Hori C."/>
            <person name="Igarashi K."/>
            <person name="Jurgens J.A."/>
            <person name="Kallen N."/>
            <person name="Kersten P."/>
            <person name="Kohler A."/>
            <person name="Kuees U."/>
            <person name="Kumar T.K.A."/>
            <person name="Kuo A."/>
            <person name="LaButti K."/>
            <person name="Larrondo L.F."/>
            <person name="Lindquist E."/>
            <person name="Ling A."/>
            <person name="Lombard V."/>
            <person name="Lucas S."/>
            <person name="Lundell T."/>
            <person name="Martin R."/>
            <person name="McLaughlin D.J."/>
            <person name="Morgenstern I."/>
            <person name="Morin E."/>
            <person name="Murat C."/>
            <person name="Nagy L.G."/>
            <person name="Nolan M."/>
            <person name="Ohm R.A."/>
            <person name="Patyshakuliyeva A."/>
            <person name="Rokas A."/>
            <person name="Ruiz-Duenas F.J."/>
            <person name="Sabat G."/>
            <person name="Salamov A."/>
            <person name="Samejima M."/>
            <person name="Schmutz J."/>
            <person name="Slot J.C."/>
            <person name="St John F."/>
            <person name="Stenlid J."/>
            <person name="Sun H."/>
            <person name="Sun S."/>
            <person name="Syed K."/>
            <person name="Tsang A."/>
            <person name="Wiebenga A."/>
            <person name="Young D."/>
            <person name="Pisabarro A."/>
            <person name="Eastwood D.C."/>
            <person name="Martin F."/>
            <person name="Cullen D."/>
            <person name="Grigoriev I.V."/>
            <person name="Hibbett D.S."/>
        </authorList>
    </citation>
    <scope>NUCLEOTIDE SEQUENCE</scope>
    <source>
        <strain evidence="8">FP-58527</strain>
    </source>
</reference>
<dbReference type="OrthoDB" id="310895at2759"/>
<dbReference type="PANTHER" id="PTHR42986">
    <property type="entry name" value="BENZALDEHYDE DEHYDROGENASE YFMT"/>
    <property type="match status" value="1"/>
</dbReference>
<evidence type="ECO:0000313" key="8">
    <source>
        <dbReference type="Proteomes" id="UP000015241"/>
    </source>
</evidence>
<dbReference type="EMBL" id="KE504157">
    <property type="protein sequence ID" value="EPS99350.1"/>
    <property type="molecule type" value="Genomic_DNA"/>
</dbReference>
<keyword evidence="3" id="KW-0520">NAD</keyword>
<keyword evidence="8" id="KW-1185">Reference proteome</keyword>
<evidence type="ECO:0000256" key="3">
    <source>
        <dbReference type="ARBA" id="ARBA00023027"/>
    </source>
</evidence>
<evidence type="ECO:0000259" key="6">
    <source>
        <dbReference type="Pfam" id="PF00171"/>
    </source>
</evidence>
<organism evidence="7 8">
    <name type="scientific">Fomitopsis schrenkii</name>
    <name type="common">Brown rot fungus</name>
    <dbReference type="NCBI Taxonomy" id="2126942"/>
    <lineage>
        <taxon>Eukaryota</taxon>
        <taxon>Fungi</taxon>
        <taxon>Dikarya</taxon>
        <taxon>Basidiomycota</taxon>
        <taxon>Agaricomycotina</taxon>
        <taxon>Agaricomycetes</taxon>
        <taxon>Polyporales</taxon>
        <taxon>Fomitopsis</taxon>
    </lineage>
</organism>
<dbReference type="Proteomes" id="UP000015241">
    <property type="component" value="Unassembled WGS sequence"/>
</dbReference>
<protein>
    <recommendedName>
        <fullName evidence="6">Aldehyde dehydrogenase domain-containing protein</fullName>
    </recommendedName>
</protein>
<feature type="active site" evidence="4">
    <location>
        <position position="255"/>
    </location>
</feature>
<dbReference type="PANTHER" id="PTHR42986:SF1">
    <property type="entry name" value="BENZALDEHYDE DEHYDROGENASE YFMT"/>
    <property type="match status" value="1"/>
</dbReference>
<dbReference type="HOGENOM" id="CLU_005391_1_0_1"/>
<keyword evidence="2 5" id="KW-0560">Oxidoreductase</keyword>
<gene>
    <name evidence="7" type="ORF">FOMPIDRAFT_56577</name>
</gene>
<dbReference type="InterPro" id="IPR015590">
    <property type="entry name" value="Aldehyde_DH_dom"/>
</dbReference>
<dbReference type="InParanoid" id="S8FCR0"/>
<dbReference type="InterPro" id="IPR016163">
    <property type="entry name" value="Ald_DH_C"/>
</dbReference>
<accession>S8FCR0</accession>
<dbReference type="GO" id="GO:0016620">
    <property type="term" value="F:oxidoreductase activity, acting on the aldehyde or oxo group of donors, NAD or NADP as acceptor"/>
    <property type="evidence" value="ECO:0007669"/>
    <property type="project" value="InterPro"/>
</dbReference>
<evidence type="ECO:0000256" key="5">
    <source>
        <dbReference type="RuleBase" id="RU003345"/>
    </source>
</evidence>
<sequence length="492" mass="52566">MAPPFTGLFINGQLRPASDGGLYEVHNPYTREVVGTAAAASKQDAQDAIEAATRAFQTWEQSPLSVRRDVFLKTSDLLATDAWRKKVTEALREEVSATDYMVFFNFWLGDNGLRVDAGAINQLKGETFPSILPGGQVTTQRRAMGVIYSIAPWNAPLPLTIRAVTVPIICGNTVVLKTSESSPRSSTLVAELLKEAGLPDGVLNVISTRRSDSPARTAEIIAHPAVRKVTFTGSSAVAKLIAAEAAKHLKPCVFELGGKAPVVVLEDADIERAARAIASSALMNSGQICMSTERVIVQRSVAPALTEALRKHFGSTKAGGPGQILSALFTEASAQRFVDMLQDAVSRGAKVLVGDQKRVGGVVQPHIVTNVTTDMRIWSEETFAPNIVLLPVGSVDEAVALANQSEYSLMAAVWTRDVYNAYEIAARIHSGGSMNINGPTIHTEMGMAGSGVGSLKGLGGASGYGHFGIEEFTYVRVITLHPKEPQQYPLVK</sequence>
<evidence type="ECO:0000256" key="2">
    <source>
        <dbReference type="ARBA" id="ARBA00023002"/>
    </source>
</evidence>
<evidence type="ECO:0000256" key="4">
    <source>
        <dbReference type="PROSITE-ProRule" id="PRU10007"/>
    </source>
</evidence>
<dbReference type="AlphaFoldDB" id="S8FCR0"/>
<proteinExistence type="inferred from homology"/>
<dbReference type="STRING" id="743788.S8FCR0"/>
<dbReference type="PROSITE" id="PS00687">
    <property type="entry name" value="ALDEHYDE_DEHYDR_GLU"/>
    <property type="match status" value="1"/>
</dbReference>
<dbReference type="InterPro" id="IPR029510">
    <property type="entry name" value="Ald_DH_CS_GLU"/>
</dbReference>
<evidence type="ECO:0000313" key="7">
    <source>
        <dbReference type="EMBL" id="EPS99350.1"/>
    </source>
</evidence>
<dbReference type="Gene3D" id="3.40.309.10">
    <property type="entry name" value="Aldehyde Dehydrogenase, Chain A, domain 2"/>
    <property type="match status" value="1"/>
</dbReference>